<organism evidence="9 11">
    <name type="scientific">Corynebacterium glucuronolyticum</name>
    <dbReference type="NCBI Taxonomy" id="39791"/>
    <lineage>
        <taxon>Bacteria</taxon>
        <taxon>Bacillati</taxon>
        <taxon>Actinomycetota</taxon>
        <taxon>Actinomycetes</taxon>
        <taxon>Mycobacteriales</taxon>
        <taxon>Corynebacteriaceae</taxon>
        <taxon>Corynebacterium</taxon>
    </lineage>
</organism>
<feature type="binding site" evidence="5">
    <location>
        <begin position="110"/>
        <end position="113"/>
    </location>
    <ligand>
        <name>(6S)-5,6,7,8-tetrahydrofolate</name>
        <dbReference type="ChEBI" id="CHEBI:57453"/>
    </ligand>
</feature>
<dbReference type="InterPro" id="IPR011034">
    <property type="entry name" value="Formyl_transferase-like_C_sf"/>
</dbReference>
<dbReference type="EMBL" id="CP066007">
    <property type="protein sequence ID" value="QQB45679.1"/>
    <property type="molecule type" value="Genomic_DNA"/>
</dbReference>
<sequence length="320" mass="34184">MRILFAGTPEPAVATLERLIASDHEVIGVVTRPDARRGRGRTLHPSPVAECADKHGLPVYKPETLRGNKSFVTLLKELAPDCVPVIAYGNLIPEELLDIPEHGFVNVHYSLLPRWRGAAPVQAAVAAGDDQTGATIFRIDAGLDTGPVLSTVTTAITADDTADDLLTRLAYEGADLLVQTLTDLEQGAVVPVPQEGEATYAHKLDKDTARIDWEESADVIDRRIRAFTPAPGAWTQWDGAKVKLGPVSPLPCTQAPTSSLPPSSQVSLSPGEVRIEKNNVFVGTGSVAVALSTVQAPGKKMMDAPSWGRGVQQQDGIVWK</sequence>
<evidence type="ECO:0000256" key="3">
    <source>
        <dbReference type="ARBA" id="ARBA00022679"/>
    </source>
</evidence>
<dbReference type="NCBIfam" id="TIGR00460">
    <property type="entry name" value="fmt"/>
    <property type="match status" value="1"/>
</dbReference>
<dbReference type="SUPFAM" id="SSF50486">
    <property type="entry name" value="FMT C-terminal domain-like"/>
    <property type="match status" value="1"/>
</dbReference>
<evidence type="ECO:0000313" key="9">
    <source>
        <dbReference type="EMBL" id="QQB45679.1"/>
    </source>
</evidence>
<dbReference type="InterPro" id="IPR036477">
    <property type="entry name" value="Formyl_transf_N_sf"/>
</dbReference>
<evidence type="ECO:0000313" key="11">
    <source>
        <dbReference type="Proteomes" id="UP000596145"/>
    </source>
</evidence>
<dbReference type="SUPFAM" id="SSF53328">
    <property type="entry name" value="Formyltransferase"/>
    <property type="match status" value="1"/>
</dbReference>
<keyword evidence="4 5" id="KW-0648">Protein biosynthesis</keyword>
<proteinExistence type="inferred from homology"/>
<dbReference type="InterPro" id="IPR041711">
    <property type="entry name" value="Met-tRNA-FMT_N"/>
</dbReference>
<comment type="catalytic activity">
    <reaction evidence="5">
        <text>L-methionyl-tRNA(fMet) + (6R)-10-formyltetrahydrofolate = N-formyl-L-methionyl-tRNA(fMet) + (6S)-5,6,7,8-tetrahydrofolate + H(+)</text>
        <dbReference type="Rhea" id="RHEA:24380"/>
        <dbReference type="Rhea" id="RHEA-COMP:9952"/>
        <dbReference type="Rhea" id="RHEA-COMP:9953"/>
        <dbReference type="ChEBI" id="CHEBI:15378"/>
        <dbReference type="ChEBI" id="CHEBI:57453"/>
        <dbReference type="ChEBI" id="CHEBI:78530"/>
        <dbReference type="ChEBI" id="CHEBI:78844"/>
        <dbReference type="ChEBI" id="CHEBI:195366"/>
        <dbReference type="EC" id="2.1.2.9"/>
    </reaction>
</comment>
<dbReference type="Proteomes" id="UP000617681">
    <property type="component" value="Chromosome"/>
</dbReference>
<evidence type="ECO:0000256" key="5">
    <source>
        <dbReference type="HAMAP-Rule" id="MF_00182"/>
    </source>
</evidence>
<dbReference type="EC" id="2.1.2.9" evidence="2 5"/>
<dbReference type="PANTHER" id="PTHR11138:SF5">
    <property type="entry name" value="METHIONYL-TRNA FORMYLTRANSFERASE, MITOCHONDRIAL"/>
    <property type="match status" value="1"/>
</dbReference>
<dbReference type="FunFam" id="3.40.50.12230:FF:000001">
    <property type="entry name" value="Methionyl-tRNA formyltransferase"/>
    <property type="match status" value="1"/>
</dbReference>
<evidence type="ECO:0000259" key="8">
    <source>
        <dbReference type="Pfam" id="PF02911"/>
    </source>
</evidence>
<keyword evidence="3 5" id="KW-0808">Transferase</keyword>
<feature type="domain" description="Formyl transferase N-terminal" evidence="7">
    <location>
        <begin position="1"/>
        <end position="181"/>
    </location>
</feature>
<evidence type="ECO:0000256" key="4">
    <source>
        <dbReference type="ARBA" id="ARBA00022917"/>
    </source>
</evidence>
<dbReference type="Gene3D" id="3.40.50.12230">
    <property type="match status" value="1"/>
</dbReference>
<feature type="region of interest" description="Disordered" evidence="6">
    <location>
        <begin position="299"/>
        <end position="320"/>
    </location>
</feature>
<dbReference type="Proteomes" id="UP000596145">
    <property type="component" value="Chromosome"/>
</dbReference>
<gene>
    <name evidence="5" type="primary">fmt</name>
    <name evidence="9" type="ORF">I6I10_09235</name>
    <name evidence="10" type="ORF">I6J21_06905</name>
</gene>
<dbReference type="PANTHER" id="PTHR11138">
    <property type="entry name" value="METHIONYL-TRNA FORMYLTRANSFERASE"/>
    <property type="match status" value="1"/>
</dbReference>
<dbReference type="CDD" id="cd08646">
    <property type="entry name" value="FMT_core_Met-tRNA-FMT_N"/>
    <property type="match status" value="1"/>
</dbReference>
<dbReference type="InterPro" id="IPR044135">
    <property type="entry name" value="Met-tRNA-FMT_C"/>
</dbReference>
<comment type="function">
    <text evidence="5">Attaches a formyl group to the free amino group of methionyl-tRNA(fMet). The formyl group appears to play a dual role in the initiator identity of N-formylmethionyl-tRNA by promoting its recognition by IF2 and preventing the misappropriation of this tRNA by the elongation apparatus.</text>
</comment>
<dbReference type="InterPro" id="IPR002376">
    <property type="entry name" value="Formyl_transf_N"/>
</dbReference>
<dbReference type="CDD" id="cd08704">
    <property type="entry name" value="Met_tRNA_FMT_C"/>
    <property type="match status" value="1"/>
</dbReference>
<dbReference type="InterPro" id="IPR005794">
    <property type="entry name" value="Fmt"/>
</dbReference>
<feature type="compositionally biased region" description="Polar residues" evidence="6">
    <location>
        <begin position="311"/>
        <end position="320"/>
    </location>
</feature>
<evidence type="ECO:0000256" key="2">
    <source>
        <dbReference type="ARBA" id="ARBA00012261"/>
    </source>
</evidence>
<comment type="similarity">
    <text evidence="1 5">Belongs to the Fmt family.</text>
</comment>
<name>A0A7T4EE36_9CORY</name>
<evidence type="ECO:0000256" key="1">
    <source>
        <dbReference type="ARBA" id="ARBA00010699"/>
    </source>
</evidence>
<dbReference type="GeneID" id="92760135"/>
<dbReference type="Pfam" id="PF02911">
    <property type="entry name" value="Formyl_trans_C"/>
    <property type="match status" value="1"/>
</dbReference>
<dbReference type="Pfam" id="PF00551">
    <property type="entry name" value="Formyl_trans_N"/>
    <property type="match status" value="1"/>
</dbReference>
<accession>A0A7T4EE36</accession>
<protein>
    <recommendedName>
        <fullName evidence="2 5">Methionyl-tRNA formyltransferase</fullName>
        <ecNumber evidence="2 5">2.1.2.9</ecNumber>
    </recommendedName>
</protein>
<dbReference type="RefSeq" id="WP_005394057.1">
    <property type="nucleotide sequence ID" value="NZ_CP066007.1"/>
</dbReference>
<dbReference type="AlphaFoldDB" id="A0A7T4EE36"/>
<reference evidence="9 11" key="1">
    <citation type="submission" date="2020-12" db="EMBL/GenBank/DDBJ databases">
        <title>FDA dAtabase for Regulatory Grade micrObial Sequences (FDA-ARGOS): Supporting development and validation of Infectious Disease Dx tests.</title>
        <authorList>
            <person name="Sproer C."/>
            <person name="Gronow S."/>
            <person name="Severitt S."/>
            <person name="Schroder I."/>
            <person name="Tallon L."/>
            <person name="Sadzewicz L."/>
            <person name="Zhao X."/>
            <person name="Boylan J."/>
            <person name="Ott S."/>
            <person name="Bowen H."/>
            <person name="Vavikolanu K."/>
            <person name="Mehta A."/>
            <person name="Aluvathingal J."/>
            <person name="Nadendla S."/>
            <person name="Lowell S."/>
            <person name="Myers T."/>
            <person name="Yan Y."/>
            <person name="Sichtig H."/>
        </authorList>
    </citation>
    <scope>NUCLEOTIDE SEQUENCE [LARGE SCALE GENOMIC DNA]</scope>
    <source>
        <strain evidence="9 11">FDAARGOS_1053</strain>
        <strain evidence="10">FDAARGOS_1191</strain>
    </source>
</reference>
<dbReference type="InterPro" id="IPR005793">
    <property type="entry name" value="Formyl_trans_C"/>
</dbReference>
<dbReference type="GO" id="GO:0005829">
    <property type="term" value="C:cytosol"/>
    <property type="evidence" value="ECO:0007669"/>
    <property type="project" value="TreeGrafter"/>
</dbReference>
<feature type="domain" description="Formyl transferase C-terminal" evidence="8">
    <location>
        <begin position="203"/>
        <end position="310"/>
    </location>
</feature>
<dbReference type="EMBL" id="CP069534">
    <property type="protein sequence ID" value="QRP69567.1"/>
    <property type="molecule type" value="Genomic_DNA"/>
</dbReference>
<evidence type="ECO:0000313" key="10">
    <source>
        <dbReference type="EMBL" id="QRP69567.1"/>
    </source>
</evidence>
<dbReference type="HAMAP" id="MF_00182">
    <property type="entry name" value="Formyl_trans"/>
    <property type="match status" value="1"/>
</dbReference>
<dbReference type="OrthoDB" id="9802815at2"/>
<evidence type="ECO:0000259" key="7">
    <source>
        <dbReference type="Pfam" id="PF00551"/>
    </source>
</evidence>
<dbReference type="GO" id="GO:0004479">
    <property type="term" value="F:methionyl-tRNA formyltransferase activity"/>
    <property type="evidence" value="ECO:0007669"/>
    <property type="project" value="UniProtKB-UniRule"/>
</dbReference>
<evidence type="ECO:0000256" key="6">
    <source>
        <dbReference type="SAM" id="MobiDB-lite"/>
    </source>
</evidence>